<feature type="compositionally biased region" description="Polar residues" evidence="1">
    <location>
        <begin position="245"/>
        <end position="254"/>
    </location>
</feature>
<dbReference type="AlphaFoldDB" id="A0A9D4U6Z1"/>
<evidence type="ECO:0000256" key="1">
    <source>
        <dbReference type="SAM" id="MobiDB-lite"/>
    </source>
</evidence>
<organism evidence="3 4">
    <name type="scientific">Adiantum capillus-veneris</name>
    <name type="common">Maidenhair fern</name>
    <dbReference type="NCBI Taxonomy" id="13818"/>
    <lineage>
        <taxon>Eukaryota</taxon>
        <taxon>Viridiplantae</taxon>
        <taxon>Streptophyta</taxon>
        <taxon>Embryophyta</taxon>
        <taxon>Tracheophyta</taxon>
        <taxon>Polypodiopsida</taxon>
        <taxon>Polypodiidae</taxon>
        <taxon>Polypodiales</taxon>
        <taxon>Pteridineae</taxon>
        <taxon>Pteridaceae</taxon>
        <taxon>Vittarioideae</taxon>
        <taxon>Adiantum</taxon>
    </lineage>
</organism>
<feature type="domain" description="MHD" evidence="2">
    <location>
        <begin position="400"/>
        <end position="643"/>
    </location>
</feature>
<dbReference type="Proteomes" id="UP000886520">
    <property type="component" value="Chromosome 22"/>
</dbReference>
<evidence type="ECO:0000313" key="4">
    <source>
        <dbReference type="Proteomes" id="UP000886520"/>
    </source>
</evidence>
<gene>
    <name evidence="3" type="ORF">GOP47_0023243</name>
</gene>
<evidence type="ECO:0000313" key="3">
    <source>
        <dbReference type="EMBL" id="KAI5062704.1"/>
    </source>
</evidence>
<dbReference type="EMBL" id="JABFUD020000022">
    <property type="protein sequence ID" value="KAI5062704.1"/>
    <property type="molecule type" value="Genomic_DNA"/>
</dbReference>
<dbReference type="InterPro" id="IPR018808">
    <property type="entry name" value="Muniscin_C"/>
</dbReference>
<dbReference type="InterPro" id="IPR028565">
    <property type="entry name" value="MHD"/>
</dbReference>
<keyword evidence="4" id="KW-1185">Reference proteome</keyword>
<comment type="caution">
    <text evidence="3">The sequence shown here is derived from an EMBL/GenBank/DDBJ whole genome shotgun (WGS) entry which is preliminary data.</text>
</comment>
<name>A0A9D4U6Z1_ADICA</name>
<evidence type="ECO:0000259" key="2">
    <source>
        <dbReference type="PROSITE" id="PS51072"/>
    </source>
</evidence>
<sequence length="643" mass="68405">MACLAVSLQPVNGPDLLLQTREWFPPARGLLASSKFRETRETYAAGKRAGTSPSATTATAENSAMVEGLGDEALAASGGHVIVGKETKFRVFYRLVNNIYVLAITSAENDRDDLPANAFECAGIVNQAVSVLVAACKGIDVTSEKVIRKYTEIYMALDVVLRGVSAARLSTILASIHGEGIPQMVLSATDAENRARGAESWYIAKSQAIEHLANIDALSSSTFELPEETIVAGDEVAATLVTTIQNSASQPTQQAEEEKPKEIEDPFAPSDKINKPEELAGAFKKSKDPADVTSALADLEVPKTVAGSSAGSIAVVIKGFEGDYGGVDSDAAGFGSEFEGLENSAFGGGLDASEFVPAGKDPIDRGLGGLEELGSGGKPTGPKVAVADTAKENAAIKELTVEIGKPVLYLSEEVFAEFKGSRLRRIGMQGSLFLKYNGAQETSFSFRMDGSVGVRRAIMKNTSVGSLGQNLFHVRSKPSEEPVAIMKYRLHPQYTPVPLRVRLVTRQSGSLLSLMIQYVANPFLPAPLQDVKFIVSLPYAPSLLKMSPKGLLNRHLKAISWHVQEVPLQGPPGCLRAQMPLDSDLSDADVEGKLLPKIKVIASIEFSGTGQSLSGITLLPGTEGNTDYTVGLHTFKASNYLCD</sequence>
<reference evidence="3" key="1">
    <citation type="submission" date="2021-01" db="EMBL/GenBank/DDBJ databases">
        <title>Adiantum capillus-veneris genome.</title>
        <authorList>
            <person name="Fang Y."/>
            <person name="Liao Q."/>
        </authorList>
    </citation>
    <scope>NUCLEOTIDE SEQUENCE</scope>
    <source>
        <strain evidence="3">H3</strain>
        <tissue evidence="3">Leaf</tissue>
    </source>
</reference>
<protein>
    <recommendedName>
        <fullName evidence="2">MHD domain-containing protein</fullName>
    </recommendedName>
</protein>
<dbReference type="PANTHER" id="PTHR37769">
    <property type="entry name" value="OS08G0243900 PROTEIN"/>
    <property type="match status" value="1"/>
</dbReference>
<proteinExistence type="predicted"/>
<feature type="region of interest" description="Disordered" evidence="1">
    <location>
        <begin position="245"/>
        <end position="274"/>
    </location>
</feature>
<dbReference type="PANTHER" id="PTHR37769:SF1">
    <property type="entry name" value="OS08G0243900 PROTEIN"/>
    <property type="match status" value="1"/>
</dbReference>
<accession>A0A9D4U6Z1</accession>
<dbReference type="Pfam" id="PF10291">
    <property type="entry name" value="muHD"/>
    <property type="match status" value="1"/>
</dbReference>
<dbReference type="OrthoDB" id="20621at2759"/>
<dbReference type="PROSITE" id="PS51072">
    <property type="entry name" value="MHD"/>
    <property type="match status" value="1"/>
</dbReference>